<evidence type="ECO:0000313" key="13">
    <source>
        <dbReference type="WormBase" id="SRAE_2000356500"/>
    </source>
</evidence>
<dbReference type="CTD" id="36381281"/>
<feature type="region of interest" description="Disordered" evidence="7">
    <location>
        <begin position="427"/>
        <end position="462"/>
    </location>
</feature>
<dbReference type="WormBase" id="SRAE_2000356500">
    <property type="protein sequence ID" value="SRP01440"/>
    <property type="gene ID" value="WBGene00263788"/>
</dbReference>
<dbReference type="Pfam" id="PF02376">
    <property type="entry name" value="CUT"/>
    <property type="match status" value="1"/>
</dbReference>
<sequence length="641" mass="74691">MNCFWSLQTLFVFQNITFFLCIFLVVWQSQIYEFKVVDYAFLMYTFVLELLRRDIVMSILKNIRIRFKNNTGDDYETIENAREIPITTGCINFRNGDIMNENNRSKADIGSIDNLFEKDNIKKNNLQACNNKGENISSIHNNVTEKNIESQNLEKETNDLSLGDNNKVLVNEKCLNDCESETRTSNECSKSSEKDQIVDERCGSSSSFQNVDQENSSEVKDAPSGDSNSSASRDTSDSSGKSFNFENDKDGVEKIYNPEDKDEYRKHIESKMSQLWVLVDNFGKANIEYVDSKYFDFNDFFKNEEQYKKLPFNVLCNRVTDAYKQSGDINAYISTKTELSKNYKSEMLIQATYLKDQLCKLQKFTDQIEMENEAKRNKVEKKLEVFYKKSNDEFKKLKINLTLGEFKEIFDSYHDFRVERILQGETSLNDGSSKDRKNKKNNKENDKENTKSKDNDISVNNVSPEEIKKRNIDFIRRLTGRYSHSNSQHKPKKDKPLAQKVVSKSQNISQLQFVERKCNYTLINCPELIRDISRLDYNENGFQGHLDIDTLCQEMRNYLLTHTISRYHFSQKVLGMSGGALNELLNKPRVFEELTEKGITSFLKIRVYLDIVKSKGPYEGKKLTPENIALIKKLNKYYQWK</sequence>
<dbReference type="GO" id="GO:0005634">
    <property type="term" value="C:nucleus"/>
    <property type="evidence" value="ECO:0007669"/>
    <property type="project" value="UniProtKB-SubCell"/>
</dbReference>
<evidence type="ECO:0000256" key="1">
    <source>
        <dbReference type="ARBA" id="ARBA00004123"/>
    </source>
</evidence>
<evidence type="ECO:0000256" key="3">
    <source>
        <dbReference type="ARBA" id="ARBA00023125"/>
    </source>
</evidence>
<feature type="compositionally biased region" description="Basic and acidic residues" evidence="7">
    <location>
        <begin position="246"/>
        <end position="258"/>
    </location>
</feature>
<keyword evidence="8" id="KW-1133">Transmembrane helix</keyword>
<dbReference type="InterPro" id="IPR003350">
    <property type="entry name" value="CUT_dom"/>
</dbReference>
<keyword evidence="5" id="KW-0804">Transcription</keyword>
<dbReference type="Proteomes" id="UP000035682">
    <property type="component" value="Unplaced"/>
</dbReference>
<protein>
    <submittedName>
        <fullName evidence="10 12">Homeodomain protein CUT and Lambda repressor-like, DNA-binding domain-containing protein</fullName>
    </submittedName>
</protein>
<dbReference type="STRING" id="34506.A0A090LGI0"/>
<feature type="compositionally biased region" description="Basic and acidic residues" evidence="7">
    <location>
        <begin position="441"/>
        <end position="456"/>
    </location>
</feature>
<evidence type="ECO:0000256" key="6">
    <source>
        <dbReference type="ARBA" id="ARBA00023242"/>
    </source>
</evidence>
<feature type="compositionally biased region" description="Basic and acidic residues" evidence="7">
    <location>
        <begin position="183"/>
        <end position="202"/>
    </location>
</feature>
<dbReference type="Gene3D" id="1.10.260.40">
    <property type="entry name" value="lambda repressor-like DNA-binding domains"/>
    <property type="match status" value="1"/>
</dbReference>
<dbReference type="InterPro" id="IPR010982">
    <property type="entry name" value="Lambda_DNA-bd_dom_sf"/>
</dbReference>
<organism evidence="10">
    <name type="scientific">Strongyloides ratti</name>
    <name type="common">Parasitic roundworm</name>
    <dbReference type="NCBI Taxonomy" id="34506"/>
    <lineage>
        <taxon>Eukaryota</taxon>
        <taxon>Metazoa</taxon>
        <taxon>Ecdysozoa</taxon>
        <taxon>Nematoda</taxon>
        <taxon>Chromadorea</taxon>
        <taxon>Rhabditida</taxon>
        <taxon>Tylenchina</taxon>
        <taxon>Panagrolaimomorpha</taxon>
        <taxon>Strongyloidoidea</taxon>
        <taxon>Strongyloididae</taxon>
        <taxon>Strongyloides</taxon>
    </lineage>
</organism>
<evidence type="ECO:0000256" key="4">
    <source>
        <dbReference type="ARBA" id="ARBA00023155"/>
    </source>
</evidence>
<keyword evidence="6" id="KW-0539">Nucleus</keyword>
<keyword evidence="8" id="KW-0812">Transmembrane</keyword>
<dbReference type="EMBL" id="LN609529">
    <property type="protein sequence ID" value="CEF68911.1"/>
    <property type="molecule type" value="Genomic_DNA"/>
</dbReference>
<keyword evidence="4 10" id="KW-0371">Homeobox</keyword>
<keyword evidence="8" id="KW-0472">Membrane</keyword>
<dbReference type="WBParaSite" id="SRAE_2000356500.1">
    <property type="protein sequence ID" value="SRAE_2000356500.1"/>
    <property type="gene ID" value="WBGene00263788"/>
</dbReference>
<feature type="region of interest" description="Disordered" evidence="7">
    <location>
        <begin position="183"/>
        <end position="258"/>
    </location>
</feature>
<keyword evidence="11" id="KW-1185">Reference proteome</keyword>
<dbReference type="RefSeq" id="XP_024508111.1">
    <property type="nucleotide sequence ID" value="XM_024654772.1"/>
</dbReference>
<dbReference type="GeneID" id="36381281"/>
<evidence type="ECO:0000256" key="7">
    <source>
        <dbReference type="SAM" id="MobiDB-lite"/>
    </source>
</evidence>
<proteinExistence type="predicted"/>
<evidence type="ECO:0000313" key="12">
    <source>
        <dbReference type="WBParaSite" id="SRAE_2000356500.1"/>
    </source>
</evidence>
<dbReference type="PROSITE" id="PS51042">
    <property type="entry name" value="CUT"/>
    <property type="match status" value="1"/>
</dbReference>
<feature type="compositionally biased region" description="Low complexity" evidence="7">
    <location>
        <begin position="224"/>
        <end position="242"/>
    </location>
</feature>
<evidence type="ECO:0000256" key="8">
    <source>
        <dbReference type="SAM" id="Phobius"/>
    </source>
</evidence>
<evidence type="ECO:0000256" key="5">
    <source>
        <dbReference type="ARBA" id="ARBA00023163"/>
    </source>
</evidence>
<keyword evidence="3 10" id="KW-0238">DNA-binding</keyword>
<dbReference type="GO" id="GO:0003677">
    <property type="term" value="F:DNA binding"/>
    <property type="evidence" value="ECO:0007669"/>
    <property type="project" value="UniProtKB-KW"/>
</dbReference>
<feature type="transmembrane region" description="Helical" evidence="8">
    <location>
        <begin position="6"/>
        <end position="27"/>
    </location>
</feature>
<feature type="domain" description="CUT" evidence="9">
    <location>
        <begin position="537"/>
        <end position="624"/>
    </location>
</feature>
<evidence type="ECO:0000256" key="2">
    <source>
        <dbReference type="ARBA" id="ARBA00023015"/>
    </source>
</evidence>
<accession>A0A090LGI0</accession>
<name>A0A090LGI0_STRRB</name>
<gene>
    <name evidence="10 12 13" type="ORF">SRAE_2000356500</name>
</gene>
<feature type="transmembrane region" description="Helical" evidence="8">
    <location>
        <begin position="39"/>
        <end position="60"/>
    </location>
</feature>
<feature type="compositionally biased region" description="Polar residues" evidence="7">
    <location>
        <begin position="203"/>
        <end position="216"/>
    </location>
</feature>
<evidence type="ECO:0000313" key="11">
    <source>
        <dbReference type="Proteomes" id="UP000035682"/>
    </source>
</evidence>
<dbReference type="SUPFAM" id="SSF47413">
    <property type="entry name" value="lambda repressor-like DNA-binding domains"/>
    <property type="match status" value="1"/>
</dbReference>
<comment type="subcellular location">
    <subcellularLocation>
        <location evidence="1">Nucleus</location>
    </subcellularLocation>
</comment>
<evidence type="ECO:0000313" key="10">
    <source>
        <dbReference type="EMBL" id="CEF68911.1"/>
    </source>
</evidence>
<evidence type="ECO:0000259" key="9">
    <source>
        <dbReference type="PROSITE" id="PS51042"/>
    </source>
</evidence>
<keyword evidence="2" id="KW-0805">Transcription regulation</keyword>
<reference evidence="12" key="2">
    <citation type="submission" date="2020-12" db="UniProtKB">
        <authorList>
            <consortium name="WormBaseParasite"/>
        </authorList>
    </citation>
    <scope>IDENTIFICATION</scope>
</reference>
<reference evidence="10 11" key="1">
    <citation type="submission" date="2014-09" db="EMBL/GenBank/DDBJ databases">
        <authorList>
            <person name="Martin A.A."/>
        </authorList>
    </citation>
    <scope>NUCLEOTIDE SEQUENCE</scope>
    <source>
        <strain evidence="11">ED321</strain>
        <strain evidence="10">ED321 Heterogonic</strain>
    </source>
</reference>
<dbReference type="AlphaFoldDB" id="A0A090LGI0"/>